<evidence type="ECO:0000313" key="2">
    <source>
        <dbReference type="EMBL" id="CAD7662951.1"/>
    </source>
</evidence>
<evidence type="ECO:0000259" key="1">
    <source>
        <dbReference type="PROSITE" id="PS51910"/>
    </source>
</evidence>
<accession>A0A7R9MN63</accession>
<reference evidence="2" key="1">
    <citation type="submission" date="2020-11" db="EMBL/GenBank/DDBJ databases">
        <authorList>
            <person name="Tran Van P."/>
        </authorList>
    </citation>
    <scope>NUCLEOTIDE SEQUENCE</scope>
</reference>
<protein>
    <recommendedName>
        <fullName evidence="1">GH18 domain-containing protein</fullName>
    </recommendedName>
</protein>
<proteinExistence type="predicted"/>
<gene>
    <name evidence="2" type="ORF">ONB1V03_LOCUS19511</name>
</gene>
<dbReference type="Proteomes" id="UP000728032">
    <property type="component" value="Unassembled WGS sequence"/>
</dbReference>
<dbReference type="AlphaFoldDB" id="A0A7R9MN63"/>
<keyword evidence="3" id="KW-1185">Reference proteome</keyword>
<dbReference type="InterPro" id="IPR001223">
    <property type="entry name" value="Glyco_hydro18_cat"/>
</dbReference>
<name>A0A7R9MN63_9ACAR</name>
<organism evidence="2">
    <name type="scientific">Oppiella nova</name>
    <dbReference type="NCBI Taxonomy" id="334625"/>
    <lineage>
        <taxon>Eukaryota</taxon>
        <taxon>Metazoa</taxon>
        <taxon>Ecdysozoa</taxon>
        <taxon>Arthropoda</taxon>
        <taxon>Chelicerata</taxon>
        <taxon>Arachnida</taxon>
        <taxon>Acari</taxon>
        <taxon>Acariformes</taxon>
        <taxon>Sarcoptiformes</taxon>
        <taxon>Oribatida</taxon>
        <taxon>Brachypylina</taxon>
        <taxon>Oppioidea</taxon>
        <taxon>Oppiidae</taxon>
        <taxon>Oppiella</taxon>
    </lineage>
</organism>
<dbReference type="OrthoDB" id="6020543at2759"/>
<dbReference type="PROSITE" id="PS51910">
    <property type="entry name" value="GH18_2"/>
    <property type="match status" value="1"/>
</dbReference>
<dbReference type="Gene3D" id="3.20.20.80">
    <property type="entry name" value="Glycosidases"/>
    <property type="match status" value="1"/>
</dbReference>
<evidence type="ECO:0000313" key="3">
    <source>
        <dbReference type="Proteomes" id="UP000728032"/>
    </source>
</evidence>
<sequence>MVWAIETDDFRDVCRSGKYPLLNAINNALKG</sequence>
<dbReference type="EMBL" id="OC944915">
    <property type="protein sequence ID" value="CAD7662951.1"/>
    <property type="molecule type" value="Genomic_DNA"/>
</dbReference>
<dbReference type="EMBL" id="CAJPVJ010030090">
    <property type="protein sequence ID" value="CAG2180088.1"/>
    <property type="molecule type" value="Genomic_DNA"/>
</dbReference>
<dbReference type="GO" id="GO:0005975">
    <property type="term" value="P:carbohydrate metabolic process"/>
    <property type="evidence" value="ECO:0007669"/>
    <property type="project" value="InterPro"/>
</dbReference>
<feature type="domain" description="GH18" evidence="1">
    <location>
        <begin position="1"/>
        <end position="31"/>
    </location>
</feature>